<reference evidence="1" key="1">
    <citation type="submission" date="2020-02" db="EMBL/GenBank/DDBJ databases">
        <authorList>
            <person name="Meier V. D."/>
        </authorList>
    </citation>
    <scope>NUCLEOTIDE SEQUENCE</scope>
    <source>
        <strain evidence="1">AVDCRST_MAG41</strain>
    </source>
</reference>
<dbReference type="AlphaFoldDB" id="A0A6J4HWQ2"/>
<name>A0A6J4HWQ2_9ACTN</name>
<evidence type="ECO:0008006" key="2">
    <source>
        <dbReference type="Google" id="ProtNLM"/>
    </source>
</evidence>
<organism evidence="1">
    <name type="scientific">uncultured Mycobacteriales bacterium</name>
    <dbReference type="NCBI Taxonomy" id="581187"/>
    <lineage>
        <taxon>Bacteria</taxon>
        <taxon>Bacillati</taxon>
        <taxon>Actinomycetota</taxon>
        <taxon>Actinomycetes</taxon>
        <taxon>Mycobacteriales</taxon>
        <taxon>environmental samples</taxon>
    </lineage>
</organism>
<dbReference type="EMBL" id="CADCTP010000107">
    <property type="protein sequence ID" value="CAA9234024.1"/>
    <property type="molecule type" value="Genomic_DNA"/>
</dbReference>
<accession>A0A6J4HWQ2</accession>
<proteinExistence type="predicted"/>
<gene>
    <name evidence="1" type="ORF">AVDCRST_MAG41-1103</name>
</gene>
<sequence>MTPLGREDVVAMLARFGDRDPADVPEELGSLELTWLVDQVERRYGVLLDLDDDVFAGMSTVTGAVAVLNESVGASDA</sequence>
<evidence type="ECO:0000313" key="1">
    <source>
        <dbReference type="EMBL" id="CAA9234024.1"/>
    </source>
</evidence>
<protein>
    <recommendedName>
        <fullName evidence="2">Carrier domain-containing protein</fullName>
    </recommendedName>
</protein>